<dbReference type="GO" id="GO:0006270">
    <property type="term" value="P:DNA replication initiation"/>
    <property type="evidence" value="ECO:0007669"/>
    <property type="project" value="InterPro"/>
</dbReference>
<dbReference type="Proteomes" id="UP001342314">
    <property type="component" value="Unassembled WGS sequence"/>
</dbReference>
<accession>A0AAV5GUB6</accession>
<sequence>MSSDGPSVEDLERELERARARRARKAAEDEARRASGPQELVPNSPSPRKKRRTEAEAAAADSSARPLRILPKVAAPSFFDADPRARSLNPSDKVQLREGTKKRSQFVDHLSAVPVSFAERQAESLAVDRAKRERKQRQLERRAALASTGGGGGLGELSRASRDVLLGGKKGEVRLKERKKEVREEDRRETRRNSRESAKRSEQGDRRSETAAPARPTAPAMSRPTSTLCTADVKPTLASTKRPSRAQSDDDDLEVTHGPSRRTRRKDGTIIEVLEMGPREFAAPKDDPEWKRVEPYSGIRLRERILSHAALDNLLDGRYHLTPSQVYALSHVDSRNRIEIDAEQVDSDFVVIGVLAWKDEVRFLNSNALGGARGDKGKERGKGGSDEESGSDDEKEEEARGGKGKKRVKDEKENGRGRNDPLYRPQTKRQRRQQYLRFELVDLSSTHASASATGRLSVMLVQADAVDKAVDEDGNEIDVYKGQSGGAYEKFWKESPGAVVAIVNPSFLPYNKNFSYTLKPTSADSMVVIGRADNLAFCEAIKVDGKRCGQWVDARTGKHCQFHVERAVKRTGVRRAETSSNTASMSQKGTFSHAQFTRSLGTSSSSSSRAHQPHSSKPTSPPAAAAAAQVIYGSTTYVTRPSGRPGSTVQLPSSASSSSLLPSHSRGGFLPGLREGPVVSDEKKRLQRQAEDDKRARRELRALVGRDKGKTPGGEYLVRAKRGAAAASTSGSSDREDEGHGEQERNGALAGIFKSDALRKIGFNPTARPGDVVRDESDEAKRHRGIAIQLALEDGLANRKIDLSAPPGPKIRSVSAPRGKAESQKAEGAPGVNADDDDDLVVEGGPALERPKISLAKLQK</sequence>
<evidence type="ECO:0000313" key="5">
    <source>
        <dbReference type="Proteomes" id="UP001342314"/>
    </source>
</evidence>
<feature type="region of interest" description="Disordered" evidence="2">
    <location>
        <begin position="800"/>
        <end position="860"/>
    </location>
</feature>
<feature type="region of interest" description="Disordered" evidence="2">
    <location>
        <begin position="597"/>
        <end position="751"/>
    </location>
</feature>
<feature type="compositionally biased region" description="Basic and acidic residues" evidence="2">
    <location>
        <begin position="120"/>
        <end position="143"/>
    </location>
</feature>
<feature type="compositionally biased region" description="Low complexity" evidence="2">
    <location>
        <begin position="210"/>
        <end position="225"/>
    </location>
</feature>
<feature type="compositionally biased region" description="Polar residues" evidence="2">
    <location>
        <begin position="632"/>
        <end position="650"/>
    </location>
</feature>
<feature type="compositionally biased region" description="Basic and acidic residues" evidence="2">
    <location>
        <begin position="771"/>
        <end position="781"/>
    </location>
</feature>
<dbReference type="Gene3D" id="2.40.50.140">
    <property type="entry name" value="Nucleic acid-binding proteins"/>
    <property type="match status" value="1"/>
</dbReference>
<feature type="region of interest" description="Disordered" evidence="2">
    <location>
        <begin position="119"/>
        <end position="268"/>
    </location>
</feature>
<dbReference type="Pfam" id="PF09329">
    <property type="entry name" value="zf-primase"/>
    <property type="match status" value="1"/>
</dbReference>
<evidence type="ECO:0000259" key="3">
    <source>
        <dbReference type="Pfam" id="PF09329"/>
    </source>
</evidence>
<feature type="region of interest" description="Disordered" evidence="2">
    <location>
        <begin position="1"/>
        <end position="107"/>
    </location>
</feature>
<name>A0AAV5GUB6_9BASI</name>
<dbReference type="GO" id="GO:0003688">
    <property type="term" value="F:DNA replication origin binding"/>
    <property type="evidence" value="ECO:0007669"/>
    <property type="project" value="TreeGrafter"/>
</dbReference>
<feature type="compositionally biased region" description="Basic and acidic residues" evidence="2">
    <location>
        <begin position="680"/>
        <end position="710"/>
    </location>
</feature>
<comment type="caution">
    <text evidence="4">The sequence shown here is derived from an EMBL/GenBank/DDBJ whole genome shotgun (WGS) entry which is preliminary data.</text>
</comment>
<feature type="region of interest" description="Disordered" evidence="2">
    <location>
        <begin position="763"/>
        <end position="782"/>
    </location>
</feature>
<dbReference type="PANTHER" id="PTHR13454">
    <property type="entry name" value="PROTEIN MCM10 HOMOLOG"/>
    <property type="match status" value="1"/>
</dbReference>
<feature type="compositionally biased region" description="Basic and acidic residues" evidence="2">
    <location>
        <begin position="733"/>
        <end position="745"/>
    </location>
</feature>
<gene>
    <name evidence="4" type="ORF">Rhopal_006871-T1</name>
</gene>
<feature type="compositionally biased region" description="Basic and acidic residues" evidence="2">
    <location>
        <begin position="169"/>
        <end position="209"/>
    </location>
</feature>
<dbReference type="InterPro" id="IPR015408">
    <property type="entry name" value="Znf_Mcm10/DnaG"/>
</dbReference>
<dbReference type="GO" id="GO:0043596">
    <property type="term" value="C:nuclear replication fork"/>
    <property type="evidence" value="ECO:0007669"/>
    <property type="project" value="TreeGrafter"/>
</dbReference>
<feature type="compositionally biased region" description="Acidic residues" evidence="2">
    <location>
        <begin position="386"/>
        <end position="396"/>
    </location>
</feature>
<feature type="compositionally biased region" description="Basic and acidic residues" evidence="2">
    <location>
        <begin position="373"/>
        <end position="385"/>
    </location>
</feature>
<feature type="compositionally biased region" description="Polar residues" evidence="2">
    <location>
        <begin position="578"/>
        <end position="590"/>
    </location>
</feature>
<evidence type="ECO:0000313" key="4">
    <source>
        <dbReference type="EMBL" id="GJN93813.1"/>
    </source>
</evidence>
<proteinExistence type="inferred from homology"/>
<feature type="region of interest" description="Disordered" evidence="2">
    <location>
        <begin position="368"/>
        <end position="430"/>
    </location>
</feature>
<evidence type="ECO:0000256" key="1">
    <source>
        <dbReference type="ARBA" id="ARBA00009679"/>
    </source>
</evidence>
<dbReference type="InterPro" id="IPR012340">
    <property type="entry name" value="NA-bd_OB-fold"/>
</dbReference>
<feature type="region of interest" description="Disordered" evidence="2">
    <location>
        <begin position="571"/>
        <end position="590"/>
    </location>
</feature>
<dbReference type="GO" id="GO:0003697">
    <property type="term" value="F:single-stranded DNA binding"/>
    <property type="evidence" value="ECO:0007669"/>
    <property type="project" value="InterPro"/>
</dbReference>
<keyword evidence="5" id="KW-1185">Reference proteome</keyword>
<protein>
    <recommendedName>
        <fullName evidence="3">Zinc finger Mcm10/DnaG-type domain-containing protein</fullName>
    </recommendedName>
</protein>
<feature type="compositionally biased region" description="Basic and acidic residues" evidence="2">
    <location>
        <begin position="408"/>
        <end position="421"/>
    </location>
</feature>
<dbReference type="AlphaFoldDB" id="A0AAV5GUB6"/>
<dbReference type="PANTHER" id="PTHR13454:SF11">
    <property type="entry name" value="PROTEIN MCM10 HOMOLOG"/>
    <property type="match status" value="1"/>
</dbReference>
<feature type="compositionally biased region" description="Polar residues" evidence="2">
    <location>
        <begin position="609"/>
        <end position="618"/>
    </location>
</feature>
<evidence type="ECO:0000256" key="2">
    <source>
        <dbReference type="SAM" id="MobiDB-lite"/>
    </source>
</evidence>
<reference evidence="4 5" key="1">
    <citation type="submission" date="2021-12" db="EMBL/GenBank/DDBJ databases">
        <title>High titer production of polyol ester of fatty acids by Rhodotorula paludigena BS15 towards product separation-free biomass refinery.</title>
        <authorList>
            <person name="Mano J."/>
            <person name="Ono H."/>
            <person name="Tanaka T."/>
            <person name="Naito K."/>
            <person name="Sushida H."/>
            <person name="Ike M."/>
            <person name="Tokuyasu K."/>
            <person name="Kitaoka M."/>
        </authorList>
    </citation>
    <scope>NUCLEOTIDE SEQUENCE [LARGE SCALE GENOMIC DNA]</scope>
    <source>
        <strain evidence="4 5">BS15</strain>
    </source>
</reference>
<feature type="compositionally biased region" description="Low complexity" evidence="2">
    <location>
        <begin position="723"/>
        <end position="732"/>
    </location>
</feature>
<feature type="domain" description="Zinc finger Mcm10/DnaG-type" evidence="3">
    <location>
        <begin position="530"/>
        <end position="572"/>
    </location>
</feature>
<dbReference type="EMBL" id="BQKY01000015">
    <property type="protein sequence ID" value="GJN93813.1"/>
    <property type="molecule type" value="Genomic_DNA"/>
</dbReference>
<comment type="similarity">
    <text evidence="1">Belongs to the MCM10 family.</text>
</comment>
<feature type="compositionally biased region" description="Low complexity" evidence="2">
    <location>
        <begin position="651"/>
        <end position="665"/>
    </location>
</feature>
<dbReference type="InterPro" id="IPR040184">
    <property type="entry name" value="Mcm10"/>
</dbReference>
<organism evidence="4 5">
    <name type="scientific">Rhodotorula paludigena</name>
    <dbReference type="NCBI Taxonomy" id="86838"/>
    <lineage>
        <taxon>Eukaryota</taxon>
        <taxon>Fungi</taxon>
        <taxon>Dikarya</taxon>
        <taxon>Basidiomycota</taxon>
        <taxon>Pucciniomycotina</taxon>
        <taxon>Microbotryomycetes</taxon>
        <taxon>Sporidiobolales</taxon>
        <taxon>Sporidiobolaceae</taxon>
        <taxon>Rhodotorula</taxon>
    </lineage>
</organism>